<dbReference type="SUPFAM" id="SSF54001">
    <property type="entry name" value="Cysteine proteinases"/>
    <property type="match status" value="1"/>
</dbReference>
<dbReference type="InterPro" id="IPR053710">
    <property type="entry name" value="Arylamine_NAT_domain_sf"/>
</dbReference>
<dbReference type="PANTHER" id="PTHR11786:SF0">
    <property type="entry name" value="ARYLAMINE N-ACETYLTRANSFERASE 4-RELATED"/>
    <property type="match status" value="1"/>
</dbReference>
<organism evidence="3 4">
    <name type="scientific">Mesobacillus selenatarsenatis</name>
    <dbReference type="NCBI Taxonomy" id="388741"/>
    <lineage>
        <taxon>Bacteria</taxon>
        <taxon>Bacillati</taxon>
        <taxon>Bacillota</taxon>
        <taxon>Bacilli</taxon>
        <taxon>Bacillales</taxon>
        <taxon>Bacillaceae</taxon>
        <taxon>Mesobacillus</taxon>
    </lineage>
</organism>
<gene>
    <name evidence="3" type="ORF">GWK17_16615</name>
</gene>
<dbReference type="AlphaFoldDB" id="A0A846TN46"/>
<dbReference type="PRINTS" id="PR01543">
    <property type="entry name" value="ANATRNSFRASE"/>
</dbReference>
<sequence length="261" mass="29822">MMELSHLFRKRIGFPENERITIFNLGALLEKTAATIPFENLCTLAGDSNELNEAHLVEKIIHRKEGGLCYDLNGILYLFLKENGLDVELVRGSVYVPDLGGFSPTGRTHAAILLYDEGKGYLVDTGFGGNLPLRPVPMDWTEIHSPNGEFRVKKEESEFGDYFLEMKLKYKDLDWRIGYAFDSREPVENISDLTEMKNIITEHPHSPFNKKLLLTRVTADGSMVLSETSFTYWTEAGVRKEEIDSERFKALAKEFYNIELK</sequence>
<dbReference type="Pfam" id="PF00797">
    <property type="entry name" value="Acetyltransf_2"/>
    <property type="match status" value="1"/>
</dbReference>
<evidence type="ECO:0000256" key="1">
    <source>
        <dbReference type="ARBA" id="ARBA00006547"/>
    </source>
</evidence>
<dbReference type="GO" id="GO:0016407">
    <property type="term" value="F:acetyltransferase activity"/>
    <property type="evidence" value="ECO:0007669"/>
    <property type="project" value="InterPro"/>
</dbReference>
<protein>
    <submittedName>
        <fullName evidence="3">Arylamine N-acetyltransferase</fullName>
    </submittedName>
</protein>
<dbReference type="InterPro" id="IPR038765">
    <property type="entry name" value="Papain-like_cys_pep_sf"/>
</dbReference>
<dbReference type="PANTHER" id="PTHR11786">
    <property type="entry name" value="N-HYDROXYARYLAMINE O-ACETYLTRANSFERASE"/>
    <property type="match status" value="1"/>
</dbReference>
<evidence type="ECO:0000256" key="2">
    <source>
        <dbReference type="RuleBase" id="RU003452"/>
    </source>
</evidence>
<dbReference type="EMBL" id="JAAVUM010000012">
    <property type="protein sequence ID" value="NKE07072.1"/>
    <property type="molecule type" value="Genomic_DNA"/>
</dbReference>
<proteinExistence type="inferred from homology"/>
<dbReference type="Proteomes" id="UP000587942">
    <property type="component" value="Unassembled WGS sequence"/>
</dbReference>
<comment type="similarity">
    <text evidence="1 2">Belongs to the arylamine N-acetyltransferase family.</text>
</comment>
<keyword evidence="3" id="KW-0808">Transferase</keyword>
<reference evidence="3 4" key="1">
    <citation type="submission" date="2020-03" db="EMBL/GenBank/DDBJ databases">
        <authorList>
            <person name="Sun Q."/>
        </authorList>
    </citation>
    <scope>NUCLEOTIDE SEQUENCE [LARGE SCALE GENOMIC DNA]</scope>
    <source>
        <strain evidence="3 4">KACC 21451</strain>
    </source>
</reference>
<accession>A0A846TN46</accession>
<evidence type="ECO:0000313" key="4">
    <source>
        <dbReference type="Proteomes" id="UP000587942"/>
    </source>
</evidence>
<evidence type="ECO:0000313" key="3">
    <source>
        <dbReference type="EMBL" id="NKE07072.1"/>
    </source>
</evidence>
<comment type="caution">
    <text evidence="3">The sequence shown here is derived from an EMBL/GenBank/DDBJ whole genome shotgun (WGS) entry which is preliminary data.</text>
</comment>
<dbReference type="Gene3D" id="3.30.2140.20">
    <property type="match status" value="1"/>
</dbReference>
<name>A0A846TN46_9BACI</name>
<dbReference type="InterPro" id="IPR001447">
    <property type="entry name" value="Arylamine_N-AcTrfase"/>
</dbReference>